<dbReference type="AlphaFoldDB" id="A0A426X628"/>
<dbReference type="Proteomes" id="UP000287651">
    <property type="component" value="Unassembled WGS sequence"/>
</dbReference>
<reference evidence="1 2" key="1">
    <citation type="journal article" date="2014" name="Agronomy (Basel)">
        <title>A Draft Genome Sequence for Ensete ventricosum, the Drought-Tolerant Tree Against Hunger.</title>
        <authorList>
            <person name="Harrison J."/>
            <person name="Moore K.A."/>
            <person name="Paszkiewicz K."/>
            <person name="Jones T."/>
            <person name="Grant M."/>
            <person name="Ambacheew D."/>
            <person name="Muzemil S."/>
            <person name="Studholme D.J."/>
        </authorList>
    </citation>
    <scope>NUCLEOTIDE SEQUENCE [LARGE SCALE GENOMIC DNA]</scope>
</reference>
<protein>
    <submittedName>
        <fullName evidence="1">Uncharacterized protein</fullName>
    </submittedName>
</protein>
<accession>A0A426X628</accession>
<evidence type="ECO:0000313" key="2">
    <source>
        <dbReference type="Proteomes" id="UP000287651"/>
    </source>
</evidence>
<name>A0A426X628_ENSVE</name>
<evidence type="ECO:0000313" key="1">
    <source>
        <dbReference type="EMBL" id="RRT34929.1"/>
    </source>
</evidence>
<dbReference type="EMBL" id="AMZH03025837">
    <property type="protein sequence ID" value="RRT34929.1"/>
    <property type="molecule type" value="Genomic_DNA"/>
</dbReference>
<organism evidence="1 2">
    <name type="scientific">Ensete ventricosum</name>
    <name type="common">Abyssinian banana</name>
    <name type="synonym">Musa ensete</name>
    <dbReference type="NCBI Taxonomy" id="4639"/>
    <lineage>
        <taxon>Eukaryota</taxon>
        <taxon>Viridiplantae</taxon>
        <taxon>Streptophyta</taxon>
        <taxon>Embryophyta</taxon>
        <taxon>Tracheophyta</taxon>
        <taxon>Spermatophyta</taxon>
        <taxon>Magnoliopsida</taxon>
        <taxon>Liliopsida</taxon>
        <taxon>Zingiberales</taxon>
        <taxon>Musaceae</taxon>
        <taxon>Ensete</taxon>
    </lineage>
</organism>
<comment type="caution">
    <text evidence="1">The sequence shown here is derived from an EMBL/GenBank/DDBJ whole genome shotgun (WGS) entry which is preliminary data.</text>
</comment>
<sequence>MLLWGFSTQSSVGLSLGSSRGWRSCTKASLEMGGVTQRGSSNAQVSRNPEWLSRESKVWGYGEKGVELRERASPLTCSLTCCRSKCFIPVGEELACTPSLTLVVPRDMAETYVGRATAMTWGGGMGRHAALMGMDQATSCSGTFTSDSRSDVDLVSRADVASSEVLS</sequence>
<gene>
    <name evidence="1" type="ORF">B296_00055148</name>
</gene>
<proteinExistence type="predicted"/>